<sequence>MKIVAKYTYWAKVEAEAGKSGEAASFEEKAEYYVFDEGLIDPSYTAKGSTTPITDGVKNAGTYTATYRLTSGAATREGAVNTVAAAVEAIGVAIEGKNVQDFTIAKATATIVPATGVVGVSKPADLEKDTEVNATLVKNTTSTSVDKTTLVEGEDGIEYKTATAAGVSLVNGDDMYVKTGRVPVEITVSDETFNNYKFVVAGGASVTSAAGAENTMVLTTSAPIEEASYDVTLDNTDATGASDYIIADGGKALEAPYDGGSQKTDIESCIKVTVKGTGDEATPTFAYLDASGNALVDDKGKAAYPTMPGKYQVRVSVGDKVVATVPVTVFAELDNPAQIDVKVDGRPASGVELQYKDGITAQDVIDQITAGITVSLAIGSDVKAAVPVDFADNFKLESTKLATDAKGTGTVTLLPKSDNGVYTESLTITYGYGTQLPSTTLKKASQPFNGLNDAEVATNGYQVVDLVNAPQIAGTVQATGKPGLVDLDSGRDYEVTASRVVDGKTVTYGETDYITEVGTYTVTVKGDGEYVGTLAPMTFEITPLEVKVGSNGNAVVSYQGLKPLQSGGFSAPYTGRQITPRPIVTVTLPNGTTANLVAQDPYDKQAAHDFTVSYGDNTTVAEGGTIDVAFTGNYAGGIQQAFGIAPASLVDLEAEATAASQLKSEFDNTVEGLQVKLGNGTVLEEGVDYQVTSVAKDPTQTGVPTGCERYVFVVTGKGNYSNAATDVITGTFLVTDKSIEGVFDVTVAEGSLYSPYAPAEPKVTVNMKGTKTAADEGLYEVSWENNENATTEDAPAYAVITGTGQYAGQVKVPFQIAPLELSDASNVKGSVKLDGAEDLVYNGKEQVPQVLVKGSEITPVNEGYKGGPISLANAIDQLGVEHEGGVNAGTSYMVIAPKTGNFKGSVKVPYEIAKADVANATIEPAAVVPGADLADAVKVTFEGMELVPGTDYTVAAEGELPGTVAATISGAGTNFTGEVKKDVEVLYDVAEVTFEVAETTYNGKAQAPVVTAAYYMDGGKKVPVDASAYDVKAGSYTGAGTYPIAIAGDEGAGWTGEKTVDFTIKPATVTAKPQVSYDAAGLPVVTVPGLSSSDFTYKADPATKTITVTYKGNYKGTATVAYVPTAKPVAPAQPAAGKTGWVGSGNDWAYYKDGKQVKDGWEWIDNAWYHFEANGKMTNTQWFQDADGEWYLLNQSHKGSYGAMLTGWQKVDGGWYYMGASGDMQSGWLKDGGEWYLLNTAHDGTFGKMLTGWQQDADGKWYYMDASGAMASNAWVGRYWVNGSGVWTATR</sequence>
<accession>A0A9E6MP51</accession>
<keyword evidence="1" id="KW-0677">Repeat</keyword>
<dbReference type="Pfam" id="PF01473">
    <property type="entry name" value="Choline_bind_1"/>
    <property type="match status" value="4"/>
</dbReference>
<reference evidence="3" key="1">
    <citation type="submission" date="2021-04" db="EMBL/GenBank/DDBJ databases">
        <title>Novel species in family Eggerthellaceae.</title>
        <authorList>
            <person name="Zhang G."/>
        </authorList>
    </citation>
    <scope>NUCLEOTIDE SEQUENCE</scope>
    <source>
        <strain evidence="3">Zg-886</strain>
    </source>
</reference>
<name>A0A9E6MP51_9ACTN</name>
<feature type="repeat" description="Cell wall-binding" evidence="2">
    <location>
        <begin position="1205"/>
        <end position="1224"/>
    </location>
</feature>
<organism evidence="3 4">
    <name type="scientific">Xiamenia xianingshaonis</name>
    <dbReference type="NCBI Taxonomy" id="2682776"/>
    <lineage>
        <taxon>Bacteria</taxon>
        <taxon>Bacillati</taxon>
        <taxon>Actinomycetota</taxon>
        <taxon>Coriobacteriia</taxon>
        <taxon>Eggerthellales</taxon>
        <taxon>Eggerthellaceae</taxon>
        <taxon>Xiamenia</taxon>
    </lineage>
</organism>
<feature type="repeat" description="Cell wall-binding" evidence="2">
    <location>
        <begin position="1158"/>
        <end position="1177"/>
    </location>
</feature>
<feature type="repeat" description="Cell wall-binding" evidence="2">
    <location>
        <begin position="1250"/>
        <end position="1270"/>
    </location>
</feature>
<dbReference type="PROSITE" id="PS51170">
    <property type="entry name" value="CW"/>
    <property type="match status" value="3"/>
</dbReference>
<evidence type="ECO:0000256" key="1">
    <source>
        <dbReference type="ARBA" id="ARBA00022737"/>
    </source>
</evidence>
<evidence type="ECO:0000313" key="4">
    <source>
        <dbReference type="Proteomes" id="UP000671910"/>
    </source>
</evidence>
<evidence type="ECO:0000256" key="2">
    <source>
        <dbReference type="PROSITE-ProRule" id="PRU00591"/>
    </source>
</evidence>
<dbReference type="InterPro" id="IPR018337">
    <property type="entry name" value="Cell_wall/Cho-bd_repeat"/>
</dbReference>
<proteinExistence type="predicted"/>
<dbReference type="Gene3D" id="2.10.270.10">
    <property type="entry name" value="Cholin Binding"/>
    <property type="match status" value="2"/>
</dbReference>
<protein>
    <submittedName>
        <fullName evidence="3">N-acetylmuramoyl-L-alanine amidase family protein</fullName>
    </submittedName>
</protein>
<dbReference type="RefSeq" id="WP_261428369.1">
    <property type="nucleotide sequence ID" value="NZ_CP072829.1"/>
</dbReference>
<dbReference type="Pfam" id="PF19085">
    <property type="entry name" value="Choline_bind_2"/>
    <property type="match status" value="1"/>
</dbReference>
<dbReference type="KEGG" id="ebz:J7S26_05140"/>
<dbReference type="Proteomes" id="UP000671910">
    <property type="component" value="Chromosome"/>
</dbReference>
<gene>
    <name evidence="3" type="ORF">J7S26_05140</name>
</gene>
<evidence type="ECO:0000313" key="3">
    <source>
        <dbReference type="EMBL" id="QTU83774.1"/>
    </source>
</evidence>
<dbReference type="SUPFAM" id="SSF69360">
    <property type="entry name" value="Cell wall binding repeat"/>
    <property type="match status" value="1"/>
</dbReference>
<dbReference type="EMBL" id="CP072829">
    <property type="protein sequence ID" value="QTU83774.1"/>
    <property type="molecule type" value="Genomic_DNA"/>
</dbReference>